<reference evidence="10" key="1">
    <citation type="submission" date="2025-08" db="UniProtKB">
        <authorList>
            <consortium name="Ensembl"/>
        </authorList>
    </citation>
    <scope>IDENTIFICATION</scope>
</reference>
<dbReference type="InParanoid" id="A0A673YTM1"/>
<evidence type="ECO:0000259" key="9">
    <source>
        <dbReference type="Pfam" id="PF01432"/>
    </source>
</evidence>
<dbReference type="Pfam" id="PF01432">
    <property type="entry name" value="Peptidase_M3"/>
    <property type="match status" value="1"/>
</dbReference>
<dbReference type="InterPro" id="IPR024080">
    <property type="entry name" value="Neurolysin/TOP_N"/>
</dbReference>
<dbReference type="GO" id="GO:0006508">
    <property type="term" value="P:proteolysis"/>
    <property type="evidence" value="ECO:0007669"/>
    <property type="project" value="UniProtKB-KW"/>
</dbReference>
<dbReference type="Ensembl" id="ENSSTUT00000039498.1">
    <property type="protein sequence ID" value="ENSSTUP00000037777.1"/>
    <property type="gene ID" value="ENSSTUG00000016068.1"/>
</dbReference>
<protein>
    <submittedName>
        <fullName evidence="10">Neurolysin (metallopeptidase M3 family)</fullName>
    </submittedName>
</protein>
<dbReference type="InterPro" id="IPR001567">
    <property type="entry name" value="Pept_M3A_M3B_dom"/>
</dbReference>
<evidence type="ECO:0000256" key="6">
    <source>
        <dbReference type="ARBA" id="ARBA00023049"/>
    </source>
</evidence>
<name>A0A673YTM1_SALTR</name>
<dbReference type="GO" id="GO:0006518">
    <property type="term" value="P:peptide metabolic process"/>
    <property type="evidence" value="ECO:0007669"/>
    <property type="project" value="TreeGrafter"/>
</dbReference>
<keyword evidence="2 7" id="KW-0645">Protease</keyword>
<accession>A0A673YTM1</accession>
<feature type="compositionally biased region" description="Polar residues" evidence="8">
    <location>
        <begin position="1"/>
        <end position="20"/>
    </location>
</feature>
<keyword evidence="3 7" id="KW-0479">Metal-binding</keyword>
<dbReference type="GO" id="GO:0046872">
    <property type="term" value="F:metal ion binding"/>
    <property type="evidence" value="ECO:0007669"/>
    <property type="project" value="UniProtKB-UniRule"/>
</dbReference>
<dbReference type="SUPFAM" id="SSF55486">
    <property type="entry name" value="Metalloproteases ('zincins'), catalytic domain"/>
    <property type="match status" value="1"/>
</dbReference>
<dbReference type="GO" id="GO:0005758">
    <property type="term" value="C:mitochondrial intermembrane space"/>
    <property type="evidence" value="ECO:0007669"/>
    <property type="project" value="TreeGrafter"/>
</dbReference>
<dbReference type="PANTHER" id="PTHR11804">
    <property type="entry name" value="PROTEASE M3 THIMET OLIGOPEPTIDASE-RELATED"/>
    <property type="match status" value="1"/>
</dbReference>
<dbReference type="InterPro" id="IPR045090">
    <property type="entry name" value="Pept_M3A_M3B"/>
</dbReference>
<keyword evidence="6 7" id="KW-0482">Metalloprotease</keyword>
<dbReference type="Gene3D" id="1.20.1050.40">
    <property type="entry name" value="Endopeptidase. Chain P, domain 1"/>
    <property type="match status" value="1"/>
</dbReference>
<reference evidence="10" key="2">
    <citation type="submission" date="2025-09" db="UniProtKB">
        <authorList>
            <consortium name="Ensembl"/>
        </authorList>
    </citation>
    <scope>IDENTIFICATION</scope>
</reference>
<evidence type="ECO:0000256" key="3">
    <source>
        <dbReference type="ARBA" id="ARBA00022723"/>
    </source>
</evidence>
<keyword evidence="4 7" id="KW-0378">Hydrolase</keyword>
<dbReference type="Proteomes" id="UP000472277">
    <property type="component" value="Chromosome 12"/>
</dbReference>
<evidence type="ECO:0000256" key="1">
    <source>
        <dbReference type="ARBA" id="ARBA00006040"/>
    </source>
</evidence>
<keyword evidence="11" id="KW-1185">Reference proteome</keyword>
<comment type="cofactor">
    <cofactor evidence="7">
        <name>Zn(2+)</name>
        <dbReference type="ChEBI" id="CHEBI:29105"/>
    </cofactor>
    <text evidence="7">Binds 1 zinc ion.</text>
</comment>
<evidence type="ECO:0000256" key="2">
    <source>
        <dbReference type="ARBA" id="ARBA00022670"/>
    </source>
</evidence>
<dbReference type="GeneTree" id="ENSGT00950000183171"/>
<evidence type="ECO:0000313" key="11">
    <source>
        <dbReference type="Proteomes" id="UP000472277"/>
    </source>
</evidence>
<evidence type="ECO:0000256" key="7">
    <source>
        <dbReference type="RuleBase" id="RU003435"/>
    </source>
</evidence>
<gene>
    <name evidence="10" type="primary">NLN</name>
</gene>
<keyword evidence="5 7" id="KW-0862">Zinc</keyword>
<dbReference type="PANTHER" id="PTHR11804:SF55">
    <property type="entry name" value="NEUROLYSIN (METALLOPEPTIDASE M3 FAMILY)"/>
    <property type="match status" value="1"/>
</dbReference>
<feature type="region of interest" description="Disordered" evidence="8">
    <location>
        <begin position="1"/>
        <end position="21"/>
    </location>
</feature>
<dbReference type="InterPro" id="IPR024077">
    <property type="entry name" value="Neurolysin/TOP_dom2"/>
</dbReference>
<evidence type="ECO:0000256" key="5">
    <source>
        <dbReference type="ARBA" id="ARBA00022833"/>
    </source>
</evidence>
<sequence>SSRTDYTLSPQQLTQQTATTGMPCDGTWPQIKNMTGSLVQRIKQVYDDIGSLDIEQVSIENTLKALASAKLEYRHVLDLSQYMSACKEMRSVSTEANKKLSDFEVETSNREDVFQRSGLMFSCRRSSWTLTPKARRFLDRPITLGKRKGLHLSKDIQEVIQSCILVMYSSYILTMFSEYLGFDPCFLADSYLNGLEKTADRRYKVTSCVTLCCCMCRTRKMETAFHSRCKEVTSCCWSTCTCKSAIQIILIIDSCIVLFIDLLFEKLKPVCLKERKYILALKNRDCINAWDIPYYMNQVEPGCPWADRKHRLPAAAVGTNLTKPTKCWPSLLHGTLAETDFVEVSFQILENRGWEKDLMNQCQVVLSKVAHSLHIKSQADTAKVFAKHCQDILGIPATPGTNMTASFSHLAGGYDGQYYGYLWSEVYSMGIFKEILSLQVVKDYKRVNLEAGGSVDGRDMLKTFLGREPCQDGTMNGHH</sequence>
<feature type="domain" description="Peptidase M3A/M3B catalytic" evidence="9">
    <location>
        <begin position="356"/>
        <end position="474"/>
    </location>
</feature>
<comment type="similarity">
    <text evidence="1 7">Belongs to the peptidase M3 family.</text>
</comment>
<evidence type="ECO:0000256" key="8">
    <source>
        <dbReference type="SAM" id="MobiDB-lite"/>
    </source>
</evidence>
<evidence type="ECO:0000256" key="4">
    <source>
        <dbReference type="ARBA" id="ARBA00022801"/>
    </source>
</evidence>
<evidence type="ECO:0000313" key="10">
    <source>
        <dbReference type="Ensembl" id="ENSSTUP00000037777.1"/>
    </source>
</evidence>
<organism evidence="10 11">
    <name type="scientific">Salmo trutta</name>
    <name type="common">Brown trout</name>
    <dbReference type="NCBI Taxonomy" id="8032"/>
    <lineage>
        <taxon>Eukaryota</taxon>
        <taxon>Metazoa</taxon>
        <taxon>Chordata</taxon>
        <taxon>Craniata</taxon>
        <taxon>Vertebrata</taxon>
        <taxon>Euteleostomi</taxon>
        <taxon>Actinopterygii</taxon>
        <taxon>Neopterygii</taxon>
        <taxon>Teleostei</taxon>
        <taxon>Protacanthopterygii</taxon>
        <taxon>Salmoniformes</taxon>
        <taxon>Salmonidae</taxon>
        <taxon>Salmoninae</taxon>
        <taxon>Salmo</taxon>
    </lineage>
</organism>
<dbReference type="OMA" id="MSACKEM"/>
<dbReference type="Gene3D" id="1.10.1370.10">
    <property type="entry name" value="Neurolysin, domain 3"/>
    <property type="match status" value="1"/>
</dbReference>
<dbReference type="AlphaFoldDB" id="A0A673YTM1"/>
<proteinExistence type="inferred from homology"/>
<dbReference type="GO" id="GO:0004222">
    <property type="term" value="F:metalloendopeptidase activity"/>
    <property type="evidence" value="ECO:0007669"/>
    <property type="project" value="InterPro"/>
</dbReference>